<dbReference type="InterPro" id="IPR017941">
    <property type="entry name" value="Rieske_2Fe-2S"/>
</dbReference>
<dbReference type="InterPro" id="IPR036922">
    <property type="entry name" value="Rieske_2Fe-2S_sf"/>
</dbReference>
<dbReference type="PANTHER" id="PTHR40261">
    <property type="match status" value="1"/>
</dbReference>
<dbReference type="RefSeq" id="WP_163682932.1">
    <property type="nucleotide sequence ID" value="NZ_JAAIYP010000046.1"/>
</dbReference>
<dbReference type="AlphaFoldDB" id="A0A7C9QW99"/>
<gene>
    <name evidence="6" type="ORF">G4223_18810</name>
</gene>
<dbReference type="CDD" id="cd03467">
    <property type="entry name" value="Rieske"/>
    <property type="match status" value="1"/>
</dbReference>
<evidence type="ECO:0000256" key="3">
    <source>
        <dbReference type="ARBA" id="ARBA00023004"/>
    </source>
</evidence>
<keyword evidence="2" id="KW-0479">Metal-binding</keyword>
<reference evidence="6 7" key="1">
    <citation type="submission" date="2020-02" db="EMBL/GenBank/DDBJ databases">
        <authorList>
            <person name="Dziuba M."/>
            <person name="Kuznetsov B."/>
            <person name="Mardanov A."/>
            <person name="Ravin N."/>
            <person name="Grouzdev D."/>
        </authorList>
    </citation>
    <scope>NUCLEOTIDE SEQUENCE [LARGE SCALE GENOMIC DNA]</scope>
    <source>
        <strain evidence="6 7">SpK</strain>
    </source>
</reference>
<dbReference type="PROSITE" id="PS51296">
    <property type="entry name" value="RIESKE"/>
    <property type="match status" value="1"/>
</dbReference>
<proteinExistence type="predicted"/>
<sequence length="116" mass="12873">MSEHFLCLVSDLSDPGAKGPFRLGGRAVFVVRRGNNFRAWEDSCPHAFAPLEMEPDHFLDLTGTYVLCTMHGAHFDMMDGDCVMGPCKGRRLTAVPIRVENGRIVAPPTSDLLNRR</sequence>
<keyword evidence="1" id="KW-0001">2Fe-2S</keyword>
<dbReference type="PANTHER" id="PTHR40261:SF1">
    <property type="entry name" value="RIESKE DOMAIN-CONTAINING PROTEIN"/>
    <property type="match status" value="1"/>
</dbReference>
<dbReference type="Gene3D" id="2.102.10.10">
    <property type="entry name" value="Rieske [2Fe-2S] iron-sulphur domain"/>
    <property type="match status" value="1"/>
</dbReference>
<comment type="caution">
    <text evidence="6">The sequence shown here is derived from an EMBL/GenBank/DDBJ whole genome shotgun (WGS) entry which is preliminary data.</text>
</comment>
<dbReference type="GO" id="GO:0046872">
    <property type="term" value="F:metal ion binding"/>
    <property type="evidence" value="ECO:0007669"/>
    <property type="project" value="UniProtKB-KW"/>
</dbReference>
<accession>A0A7C9QW99</accession>
<evidence type="ECO:0000256" key="2">
    <source>
        <dbReference type="ARBA" id="ARBA00022723"/>
    </source>
</evidence>
<evidence type="ECO:0000259" key="5">
    <source>
        <dbReference type="PROSITE" id="PS51296"/>
    </source>
</evidence>
<protein>
    <submittedName>
        <fullName evidence="6">Rieske (2Fe-2S) protein</fullName>
    </submittedName>
</protein>
<evidence type="ECO:0000313" key="6">
    <source>
        <dbReference type="EMBL" id="NFV82164.1"/>
    </source>
</evidence>
<keyword evidence="3" id="KW-0408">Iron</keyword>
<keyword evidence="7" id="KW-1185">Reference proteome</keyword>
<dbReference type="GO" id="GO:0051537">
    <property type="term" value="F:2 iron, 2 sulfur cluster binding"/>
    <property type="evidence" value="ECO:0007669"/>
    <property type="project" value="UniProtKB-KW"/>
</dbReference>
<dbReference type="Pfam" id="PF00355">
    <property type="entry name" value="Rieske"/>
    <property type="match status" value="1"/>
</dbReference>
<dbReference type="Proteomes" id="UP000480684">
    <property type="component" value="Unassembled WGS sequence"/>
</dbReference>
<organism evidence="6 7">
    <name type="scientific">Magnetospirillum aberrantis SpK</name>
    <dbReference type="NCBI Taxonomy" id="908842"/>
    <lineage>
        <taxon>Bacteria</taxon>
        <taxon>Pseudomonadati</taxon>
        <taxon>Pseudomonadota</taxon>
        <taxon>Alphaproteobacteria</taxon>
        <taxon>Rhodospirillales</taxon>
        <taxon>Rhodospirillaceae</taxon>
        <taxon>Magnetospirillum</taxon>
    </lineage>
</organism>
<keyword evidence="4" id="KW-0411">Iron-sulfur</keyword>
<name>A0A7C9QW99_9PROT</name>
<evidence type="ECO:0000313" key="7">
    <source>
        <dbReference type="Proteomes" id="UP000480684"/>
    </source>
</evidence>
<feature type="domain" description="Rieske" evidence="5">
    <location>
        <begin position="4"/>
        <end position="106"/>
    </location>
</feature>
<evidence type="ECO:0000256" key="4">
    <source>
        <dbReference type="ARBA" id="ARBA00023014"/>
    </source>
</evidence>
<dbReference type="SUPFAM" id="SSF50022">
    <property type="entry name" value="ISP domain"/>
    <property type="match status" value="1"/>
</dbReference>
<dbReference type="EMBL" id="JAAIYP010000046">
    <property type="protein sequence ID" value="NFV82164.1"/>
    <property type="molecule type" value="Genomic_DNA"/>
</dbReference>
<evidence type="ECO:0000256" key="1">
    <source>
        <dbReference type="ARBA" id="ARBA00022714"/>
    </source>
</evidence>